<evidence type="ECO:0000313" key="3">
    <source>
        <dbReference type="Proteomes" id="UP000001794"/>
    </source>
</evidence>
<dbReference type="GeneID" id="956052"/>
<feature type="compositionally biased region" description="Basic and acidic residues" evidence="1">
    <location>
        <begin position="16"/>
        <end position="39"/>
    </location>
</feature>
<evidence type="ECO:0000256" key="1">
    <source>
        <dbReference type="SAM" id="MobiDB-lite"/>
    </source>
</evidence>
<protein>
    <submittedName>
        <fullName evidence="2">Uncharacterized protein</fullName>
    </submittedName>
</protein>
<organism evidence="2 3">
    <name type="scientific">Vibrio phage VpV262</name>
    <dbReference type="NCBI Taxonomy" id="2907796"/>
    <lineage>
        <taxon>Viruses</taxon>
        <taxon>Duplodnaviria</taxon>
        <taxon>Heunggongvirae</taxon>
        <taxon>Uroviricota</taxon>
        <taxon>Caudoviricetes</taxon>
        <taxon>Zobellviridae</taxon>
        <taxon>Vipivirus</taxon>
        <taxon>Vipivirus canadense</taxon>
    </lineage>
</organism>
<dbReference type="KEGG" id="vg:956052"/>
<evidence type="ECO:0000313" key="2">
    <source>
        <dbReference type="EMBL" id="AAM28415.1"/>
    </source>
</evidence>
<proteinExistence type="predicted"/>
<accession>Q8LT60</accession>
<name>Q8LT60_9CAUD</name>
<reference evidence="2 3" key="1">
    <citation type="journal article" date="2003" name="Virology">
        <title>The complete sequence of marine bacteriophage VpV262 infecting vibrio parahaemolyticus indicates that an ancestral component of a T7 viral supergroup is widespread in the marine environment.</title>
        <authorList>
            <person name="Hardies S.C."/>
            <person name="Comeau A.M."/>
            <person name="Serwer P."/>
            <person name="Suttle C.A."/>
        </authorList>
    </citation>
    <scope>NUCLEOTIDE SEQUENCE</scope>
</reference>
<dbReference type="RefSeq" id="NP_640305.1">
    <property type="nucleotide sequence ID" value="NC_003907.2"/>
</dbReference>
<dbReference type="Proteomes" id="UP000001794">
    <property type="component" value="Segment"/>
</dbReference>
<dbReference type="EMBL" id="AY095314">
    <property type="protein sequence ID" value="AAM28415.1"/>
    <property type="molecule type" value="Genomic_DNA"/>
</dbReference>
<sequence length="56" mass="6420">MNKVIKKGIWWVEVNKDGKETGRASRKRFEPKPEPEVKKKAAPKKKAASKKDEGEQ</sequence>
<feature type="region of interest" description="Disordered" evidence="1">
    <location>
        <begin position="16"/>
        <end position="56"/>
    </location>
</feature>
<keyword evidence="3" id="KW-1185">Reference proteome</keyword>